<feature type="domain" description="Sodium/calcium exchanger membrane region" evidence="10">
    <location>
        <begin position="620"/>
        <end position="770"/>
    </location>
</feature>
<dbReference type="AlphaFoldDB" id="A0A371C497"/>
<feature type="domain" description="Inner membrane component" evidence="11">
    <location>
        <begin position="13"/>
        <end position="66"/>
    </location>
</feature>
<feature type="transmembrane region" description="Helical" evidence="9">
    <location>
        <begin position="308"/>
        <end position="332"/>
    </location>
</feature>
<feature type="transmembrane region" description="Helical" evidence="9">
    <location>
        <begin position="752"/>
        <end position="771"/>
    </location>
</feature>
<sequence>MTPGKTVGWRIFLGNALWTLSFGLLLYMVCGLGFITCSLFFWSNSARQYGRVLHKTGFYLLYPFGQFVQLAADENYLHEDEGEGRTLGEYERWQAGDLEHGRLFFGPDSNHGHPTQGTNPTSHPNHPNHHDPSSGAHVDPVRTPLLGRNRSSLSSASEDSLGEDSETGVSRKRRFFGRGEWNLGRILFYTWFYVIITPVIYAVSLICWFLVFLIPMGKVTNVLCYHLRRHPLALKFKSDSQYYELNGSGDGSGAILLCTYRAFGWKYYKYTIDGTNIFFINLIGVVFFGIFSNYFLRLHLGLDLLITQPLFIFLVSLVSVIPLAYFIGQAVASISAQTSMGMGAAINAFFSTIVEVFLYCVALQQGKSALVEGSIIGSILAGVLLLPGLSMCTGAIKRKTQRYNPKSAGVSSTMLLFAILGTFAPTFFYQIHGSYELRCDGECEGPNLMMATAAASFCSRCQFFQVPLVYDDLYQKALKPLSGICAILLFVSYIIGLWFTLRTHAAMIWQTPIHEKKEVVQVNPNPGAGGRSSSVATPVHRATPATILDDPAGLKHRPGTNPGHPNSGNPNPGNPNPNPGNPNPGSGPTVTLATPLVVSAPVEEAPSGHSPDANWSRSKSTFILLSATLLYAVVAEMLVDTVDVVLENAAIGEKLLGITIFALVPNTTEFLNAISFAMGGNIALSMEIGSAYALQVCLLQIPALVLYSMWNNNVDMDTAHMFTLIFPRWDLFVVMICVFLFSYIYAEGKSNYFKGSILVLAWCVVMVGFYFDGVVSEDGFGDSPGMLSALLLPQRMVR</sequence>
<proteinExistence type="inferred from homology"/>
<feature type="domain" description="Sodium/calcium exchanger membrane region" evidence="10">
    <location>
        <begin position="310"/>
        <end position="497"/>
    </location>
</feature>
<evidence type="ECO:0000256" key="7">
    <source>
        <dbReference type="ARBA" id="ARBA00023136"/>
    </source>
</evidence>
<evidence type="ECO:0000259" key="10">
    <source>
        <dbReference type="Pfam" id="PF01699"/>
    </source>
</evidence>
<feature type="transmembrane region" description="Helical" evidence="9">
    <location>
        <begin position="208"/>
        <end position="227"/>
    </location>
</feature>
<evidence type="ECO:0000256" key="4">
    <source>
        <dbReference type="ARBA" id="ARBA00022692"/>
    </source>
</evidence>
<dbReference type="EMBL" id="KZ859011">
    <property type="protein sequence ID" value="RDW25144.1"/>
    <property type="molecule type" value="Genomic_DNA"/>
</dbReference>
<feature type="transmembrane region" description="Helical" evidence="9">
    <location>
        <begin position="722"/>
        <end position="745"/>
    </location>
</feature>
<protein>
    <submittedName>
        <fullName evidence="12">Sodium/calcium exchanger protein-domain-containing protein</fullName>
    </submittedName>
</protein>
<feature type="compositionally biased region" description="Pro residues" evidence="8">
    <location>
        <begin position="572"/>
        <end position="582"/>
    </location>
</feature>
<evidence type="ECO:0000313" key="12">
    <source>
        <dbReference type="EMBL" id="RDW25144.1"/>
    </source>
</evidence>
<keyword evidence="6" id="KW-0406">Ion transport</keyword>
<evidence type="ECO:0000256" key="6">
    <source>
        <dbReference type="ARBA" id="ARBA00023065"/>
    </source>
</evidence>
<dbReference type="PANTHER" id="PTHR31503">
    <property type="entry name" value="VACUOLAR CALCIUM ION TRANSPORTER"/>
    <property type="match status" value="1"/>
</dbReference>
<keyword evidence="5 9" id="KW-1133">Transmembrane helix</keyword>
<dbReference type="GO" id="GO:0005774">
    <property type="term" value="C:vacuolar membrane"/>
    <property type="evidence" value="ECO:0007669"/>
    <property type="project" value="UniProtKB-ARBA"/>
</dbReference>
<evidence type="ECO:0000259" key="11">
    <source>
        <dbReference type="Pfam" id="PF03733"/>
    </source>
</evidence>
<evidence type="ECO:0000256" key="9">
    <source>
        <dbReference type="SAM" id="Phobius"/>
    </source>
</evidence>
<evidence type="ECO:0000256" key="2">
    <source>
        <dbReference type="ARBA" id="ARBA00008170"/>
    </source>
</evidence>
<evidence type="ECO:0000256" key="3">
    <source>
        <dbReference type="ARBA" id="ARBA00022448"/>
    </source>
</evidence>
<dbReference type="InterPro" id="IPR004713">
    <property type="entry name" value="CaH_exchang"/>
</dbReference>
<dbReference type="Gene3D" id="1.20.1420.30">
    <property type="entry name" value="NCX, central ion-binding region"/>
    <property type="match status" value="2"/>
</dbReference>
<accession>A0A371C497</accession>
<evidence type="ECO:0000313" key="13">
    <source>
        <dbReference type="Proteomes" id="UP000256601"/>
    </source>
</evidence>
<dbReference type="FunFam" id="1.20.1420.30:FF:000017">
    <property type="entry name" value="Calcium permease family membrane transporter"/>
    <property type="match status" value="1"/>
</dbReference>
<organism evidence="12 13">
    <name type="scientific">Yarrowia lipolytica</name>
    <name type="common">Candida lipolytica</name>
    <dbReference type="NCBI Taxonomy" id="4952"/>
    <lineage>
        <taxon>Eukaryota</taxon>
        <taxon>Fungi</taxon>
        <taxon>Dikarya</taxon>
        <taxon>Ascomycota</taxon>
        <taxon>Saccharomycotina</taxon>
        <taxon>Dipodascomycetes</taxon>
        <taxon>Dipodascales</taxon>
        <taxon>Dipodascales incertae sedis</taxon>
        <taxon>Yarrowia</taxon>
    </lineage>
</organism>
<dbReference type="GO" id="GO:0006874">
    <property type="term" value="P:intracellular calcium ion homeostasis"/>
    <property type="evidence" value="ECO:0007669"/>
    <property type="project" value="TreeGrafter"/>
</dbReference>
<dbReference type="InterPro" id="IPR004837">
    <property type="entry name" value="NaCa_Exmemb"/>
</dbReference>
<dbReference type="InterPro" id="IPR005185">
    <property type="entry name" value="YccF"/>
</dbReference>
<dbReference type="GO" id="GO:0015369">
    <property type="term" value="F:calcium:proton antiporter activity"/>
    <property type="evidence" value="ECO:0007669"/>
    <property type="project" value="TreeGrafter"/>
</dbReference>
<comment type="similarity">
    <text evidence="2">Belongs to the Ca(2+):cation antiporter (CaCA) (TC 2.A.19) family.</text>
</comment>
<gene>
    <name evidence="12" type="ORF">B0I71DRAFT_120260</name>
</gene>
<keyword evidence="7 9" id="KW-0472">Membrane</keyword>
<keyword evidence="4 9" id="KW-0812">Transmembrane</keyword>
<feature type="transmembrane region" description="Helical" evidence="9">
    <location>
        <begin position="376"/>
        <end position="396"/>
    </location>
</feature>
<dbReference type="Pfam" id="PF03733">
    <property type="entry name" value="YccF"/>
    <property type="match status" value="1"/>
</dbReference>
<dbReference type="VEuPathDB" id="FungiDB:YALI0_D24233g"/>
<evidence type="ECO:0000256" key="5">
    <source>
        <dbReference type="ARBA" id="ARBA00022989"/>
    </source>
</evidence>
<feature type="transmembrane region" description="Helical" evidence="9">
    <location>
        <begin position="622"/>
        <end position="639"/>
    </location>
</feature>
<dbReference type="InterPro" id="IPR044880">
    <property type="entry name" value="NCX_ion-bd_dom_sf"/>
</dbReference>
<feature type="transmembrane region" description="Helical" evidence="9">
    <location>
        <begin position="655"/>
        <end position="679"/>
    </location>
</feature>
<evidence type="ECO:0000256" key="8">
    <source>
        <dbReference type="SAM" id="MobiDB-lite"/>
    </source>
</evidence>
<dbReference type="VEuPathDB" id="FungiDB:YALI1_D31866g"/>
<feature type="transmembrane region" description="Helical" evidence="9">
    <location>
        <begin position="408"/>
        <end position="428"/>
    </location>
</feature>
<dbReference type="Pfam" id="PF01699">
    <property type="entry name" value="Na_Ca_ex"/>
    <property type="match status" value="2"/>
</dbReference>
<name>A0A371C497_YARLL</name>
<dbReference type="PANTHER" id="PTHR31503:SF10">
    <property type="entry name" value="VNX1 PROTEIN"/>
    <property type="match status" value="1"/>
</dbReference>
<reference evidence="12 13" key="1">
    <citation type="submission" date="2018-07" db="EMBL/GenBank/DDBJ databases">
        <title>Draft Genome Assemblies for Five Robust Yarrowia lipolytica Strains Exhibiting High Lipid Production and Pentose Sugar Utilization and Sugar Alcohol Secretion from Undetoxified Lignocellulosic Biomass Hydrolysates.</title>
        <authorList>
            <consortium name="DOE Joint Genome Institute"/>
            <person name="Walker C."/>
            <person name="Ryu S."/>
            <person name="Na H."/>
            <person name="Zane M."/>
            <person name="LaButti K."/>
            <person name="Lipzen A."/>
            <person name="Haridas S."/>
            <person name="Barry K."/>
            <person name="Grigoriev I.V."/>
            <person name="Quarterman J."/>
            <person name="Slininger P."/>
            <person name="Dien B."/>
            <person name="Trinh C.T."/>
        </authorList>
    </citation>
    <scope>NUCLEOTIDE SEQUENCE [LARGE SCALE GENOMIC DNA]</scope>
    <source>
        <strain evidence="12 13">YB392</strain>
    </source>
</reference>
<feature type="transmembrane region" description="Helical" evidence="9">
    <location>
        <begin position="344"/>
        <end position="364"/>
    </location>
</feature>
<evidence type="ECO:0000256" key="1">
    <source>
        <dbReference type="ARBA" id="ARBA00004127"/>
    </source>
</evidence>
<feature type="transmembrane region" description="Helical" evidence="9">
    <location>
        <begin position="691"/>
        <end position="710"/>
    </location>
</feature>
<feature type="transmembrane region" description="Helical" evidence="9">
    <location>
        <begin position="481"/>
        <end position="501"/>
    </location>
</feature>
<feature type="transmembrane region" description="Helical" evidence="9">
    <location>
        <begin position="276"/>
        <end position="296"/>
    </location>
</feature>
<feature type="region of interest" description="Disordered" evidence="8">
    <location>
        <begin position="546"/>
        <end position="592"/>
    </location>
</feature>
<keyword evidence="3" id="KW-0813">Transport</keyword>
<dbReference type="GO" id="GO:0012505">
    <property type="term" value="C:endomembrane system"/>
    <property type="evidence" value="ECO:0007669"/>
    <property type="project" value="UniProtKB-SubCell"/>
</dbReference>
<feature type="compositionally biased region" description="Low complexity" evidence="8">
    <location>
        <begin position="559"/>
        <end position="571"/>
    </location>
</feature>
<feature type="transmembrane region" description="Helical" evidence="9">
    <location>
        <begin position="20"/>
        <end position="42"/>
    </location>
</feature>
<dbReference type="Proteomes" id="UP000256601">
    <property type="component" value="Unassembled WGS sequence"/>
</dbReference>
<feature type="region of interest" description="Disordered" evidence="8">
    <location>
        <begin position="109"/>
        <end position="141"/>
    </location>
</feature>
<feature type="transmembrane region" description="Helical" evidence="9">
    <location>
        <begin position="181"/>
        <end position="202"/>
    </location>
</feature>
<comment type="subcellular location">
    <subcellularLocation>
        <location evidence="1">Endomembrane system</location>
        <topology evidence="1">Multi-pass membrane protein</topology>
    </subcellularLocation>
</comment>